<protein>
    <submittedName>
        <fullName evidence="3">Uncharacterized protein</fullName>
    </submittedName>
</protein>
<keyword evidence="4" id="KW-1185">Reference proteome</keyword>
<gene>
    <name evidence="3" type="ORF">BCR33DRAFT_719386</name>
</gene>
<evidence type="ECO:0000313" key="3">
    <source>
        <dbReference type="EMBL" id="ORY40388.1"/>
    </source>
</evidence>
<dbReference type="EMBL" id="MCGO01000035">
    <property type="protein sequence ID" value="ORY40388.1"/>
    <property type="molecule type" value="Genomic_DNA"/>
</dbReference>
<comment type="caution">
    <text evidence="3">The sequence shown here is derived from an EMBL/GenBank/DDBJ whole genome shotgun (WGS) entry which is preliminary data.</text>
</comment>
<proteinExistence type="predicted"/>
<dbReference type="AlphaFoldDB" id="A0A1Y2C033"/>
<keyword evidence="1" id="KW-1133">Transmembrane helix</keyword>
<feature type="chain" id="PRO_5012779225" evidence="2">
    <location>
        <begin position="22"/>
        <end position="121"/>
    </location>
</feature>
<evidence type="ECO:0000256" key="1">
    <source>
        <dbReference type="SAM" id="Phobius"/>
    </source>
</evidence>
<sequence>MRPLPSLSLLFLASLPQSCLSESDPNVAHSIDFIYTTLLTFCFFWSSAYTAKYIAFPVWNQVETNPDSMNQFLAALSTIPVSLMISVCLHFCFATVFLDISQLQSIVGWSRLIRLESGLIK</sequence>
<name>A0A1Y2C033_9FUNG</name>
<keyword evidence="1" id="KW-0812">Transmembrane</keyword>
<feature type="signal peptide" evidence="2">
    <location>
        <begin position="1"/>
        <end position="21"/>
    </location>
</feature>
<evidence type="ECO:0000313" key="4">
    <source>
        <dbReference type="Proteomes" id="UP000193642"/>
    </source>
</evidence>
<organism evidence="3 4">
    <name type="scientific">Rhizoclosmatium globosum</name>
    <dbReference type="NCBI Taxonomy" id="329046"/>
    <lineage>
        <taxon>Eukaryota</taxon>
        <taxon>Fungi</taxon>
        <taxon>Fungi incertae sedis</taxon>
        <taxon>Chytridiomycota</taxon>
        <taxon>Chytridiomycota incertae sedis</taxon>
        <taxon>Chytridiomycetes</taxon>
        <taxon>Chytridiales</taxon>
        <taxon>Chytriomycetaceae</taxon>
        <taxon>Rhizoclosmatium</taxon>
    </lineage>
</organism>
<dbReference type="Proteomes" id="UP000193642">
    <property type="component" value="Unassembled WGS sequence"/>
</dbReference>
<feature type="transmembrane region" description="Helical" evidence="1">
    <location>
        <begin position="33"/>
        <end position="51"/>
    </location>
</feature>
<feature type="transmembrane region" description="Helical" evidence="1">
    <location>
        <begin position="72"/>
        <end position="98"/>
    </location>
</feature>
<reference evidence="3 4" key="1">
    <citation type="submission" date="2016-07" db="EMBL/GenBank/DDBJ databases">
        <title>Pervasive Adenine N6-methylation of Active Genes in Fungi.</title>
        <authorList>
            <consortium name="DOE Joint Genome Institute"/>
            <person name="Mondo S.J."/>
            <person name="Dannebaum R.O."/>
            <person name="Kuo R.C."/>
            <person name="Labutti K."/>
            <person name="Haridas S."/>
            <person name="Kuo A."/>
            <person name="Salamov A."/>
            <person name="Ahrendt S.R."/>
            <person name="Lipzen A."/>
            <person name="Sullivan W."/>
            <person name="Andreopoulos W.B."/>
            <person name="Clum A."/>
            <person name="Lindquist E."/>
            <person name="Daum C."/>
            <person name="Ramamoorthy G.K."/>
            <person name="Gryganskyi A."/>
            <person name="Culley D."/>
            <person name="Magnuson J.K."/>
            <person name="James T.Y."/>
            <person name="O'Malley M.A."/>
            <person name="Stajich J.E."/>
            <person name="Spatafora J.W."/>
            <person name="Visel A."/>
            <person name="Grigoriev I.V."/>
        </authorList>
    </citation>
    <scope>NUCLEOTIDE SEQUENCE [LARGE SCALE GENOMIC DNA]</scope>
    <source>
        <strain evidence="3 4">JEL800</strain>
    </source>
</reference>
<accession>A0A1Y2C033</accession>
<evidence type="ECO:0000256" key="2">
    <source>
        <dbReference type="SAM" id="SignalP"/>
    </source>
</evidence>
<keyword evidence="2" id="KW-0732">Signal</keyword>
<keyword evidence="1" id="KW-0472">Membrane</keyword>